<dbReference type="Pfam" id="PF00924">
    <property type="entry name" value="MS_channel_2nd"/>
    <property type="match status" value="1"/>
</dbReference>
<evidence type="ECO:0000256" key="5">
    <source>
        <dbReference type="SAM" id="MobiDB-lite"/>
    </source>
</evidence>
<proteinExistence type="predicted"/>
<evidence type="ECO:0000256" key="1">
    <source>
        <dbReference type="ARBA" id="ARBA00004370"/>
    </source>
</evidence>
<dbReference type="InterPro" id="IPR006685">
    <property type="entry name" value="MscS_channel_2nd"/>
</dbReference>
<keyword evidence="3 6" id="KW-1133">Transmembrane helix</keyword>
<feature type="transmembrane region" description="Helical" evidence="6">
    <location>
        <begin position="87"/>
        <end position="108"/>
    </location>
</feature>
<dbReference type="PANTHER" id="PTHR30566">
    <property type="entry name" value="YNAI-RELATED MECHANOSENSITIVE ION CHANNEL"/>
    <property type="match status" value="1"/>
</dbReference>
<dbReference type="Gene3D" id="1.10.287.1260">
    <property type="match status" value="1"/>
</dbReference>
<evidence type="ECO:0000256" key="4">
    <source>
        <dbReference type="ARBA" id="ARBA00023136"/>
    </source>
</evidence>
<keyword evidence="2 6" id="KW-0812">Transmembrane</keyword>
<dbReference type="RefSeq" id="WP_214625582.1">
    <property type="nucleotide sequence ID" value="NZ_JAHGAW010000017.1"/>
</dbReference>
<feature type="transmembrane region" description="Helical" evidence="6">
    <location>
        <begin position="138"/>
        <end position="159"/>
    </location>
</feature>
<dbReference type="Proteomes" id="UP001138757">
    <property type="component" value="Unassembled WGS sequence"/>
</dbReference>
<dbReference type="Gene3D" id="2.30.30.60">
    <property type="match status" value="1"/>
</dbReference>
<name>A0A9X1ITL4_9SPHN</name>
<dbReference type="SUPFAM" id="SSF50182">
    <property type="entry name" value="Sm-like ribonucleoproteins"/>
    <property type="match status" value="1"/>
</dbReference>
<sequence length="367" mass="40635">MQFSLPDHWAVPPLLASLILIAVTVAGALALHWIAMRLLCRLVTRSRTALDDPFVIRARRPLRWLIVALALAFLRPSLVLGDRGHAIWEQAAAILVPGLIGWLAIAMIRALQDVVTLRADISMEDNLHARRRRTRTAILGRIAILLAVFITLCLMLFSIPAVRAVGVTLMASAGLAALAVGAAAQPLLKNIIAGVQLAFTEPIRIDDVVIMDGEWGKVEEIHLTYVVVAIWDERRLVVPISKFLEESFQNWTRATSRLLGSVFFYLDPGADVSRLRARYEEIVKASRLWDGRGQVLQVTDMKADAIEVRGLATARNASEAFDLRCELREKLLAFIREEMPEAMPRRRNVAVGGEEKDAVRPVRAAGG</sequence>
<dbReference type="GO" id="GO:0016020">
    <property type="term" value="C:membrane"/>
    <property type="evidence" value="ECO:0007669"/>
    <property type="project" value="UniProtKB-SubCell"/>
</dbReference>
<reference evidence="8" key="1">
    <citation type="submission" date="2021-05" db="EMBL/GenBank/DDBJ databases">
        <title>Genome of Sphingobium sp. strain.</title>
        <authorList>
            <person name="Fan R."/>
        </authorList>
    </citation>
    <scope>NUCLEOTIDE SEQUENCE</scope>
    <source>
        <strain evidence="8">H33</strain>
    </source>
</reference>
<dbReference type="AlphaFoldDB" id="A0A9X1ITL4"/>
<evidence type="ECO:0000313" key="9">
    <source>
        <dbReference type="Proteomes" id="UP001138757"/>
    </source>
</evidence>
<dbReference type="GO" id="GO:0008381">
    <property type="term" value="F:mechanosensitive monoatomic ion channel activity"/>
    <property type="evidence" value="ECO:0007669"/>
    <property type="project" value="UniProtKB-ARBA"/>
</dbReference>
<keyword evidence="4 6" id="KW-0472">Membrane</keyword>
<feature type="transmembrane region" description="Helical" evidence="6">
    <location>
        <begin position="165"/>
        <end position="184"/>
    </location>
</feature>
<protein>
    <submittedName>
        <fullName evidence="8">Mechanosensitive ion channel family protein</fullName>
    </submittedName>
</protein>
<comment type="caution">
    <text evidence="8">The sequence shown here is derived from an EMBL/GenBank/DDBJ whole genome shotgun (WGS) entry which is preliminary data.</text>
</comment>
<evidence type="ECO:0000256" key="2">
    <source>
        <dbReference type="ARBA" id="ARBA00022692"/>
    </source>
</evidence>
<feature type="domain" description="Mechanosensitive ion channel MscS" evidence="7">
    <location>
        <begin position="187"/>
        <end position="253"/>
    </location>
</feature>
<comment type="subcellular location">
    <subcellularLocation>
        <location evidence="1">Membrane</location>
    </subcellularLocation>
</comment>
<dbReference type="InterPro" id="IPR010920">
    <property type="entry name" value="LSM_dom_sf"/>
</dbReference>
<feature type="transmembrane region" description="Helical" evidence="6">
    <location>
        <begin position="61"/>
        <end position="81"/>
    </location>
</feature>
<keyword evidence="9" id="KW-1185">Reference proteome</keyword>
<feature type="region of interest" description="Disordered" evidence="5">
    <location>
        <begin position="346"/>
        <end position="367"/>
    </location>
</feature>
<feature type="transmembrane region" description="Helical" evidence="6">
    <location>
        <begin position="14"/>
        <end position="40"/>
    </location>
</feature>
<dbReference type="EMBL" id="JAHGAW010000017">
    <property type="protein sequence ID" value="MBT2189329.1"/>
    <property type="molecule type" value="Genomic_DNA"/>
</dbReference>
<organism evidence="8 9">
    <name type="scientific">Sphingobium nicotianae</name>
    <dbReference type="NCBI Taxonomy" id="2782607"/>
    <lineage>
        <taxon>Bacteria</taxon>
        <taxon>Pseudomonadati</taxon>
        <taxon>Pseudomonadota</taxon>
        <taxon>Alphaproteobacteria</taxon>
        <taxon>Sphingomonadales</taxon>
        <taxon>Sphingomonadaceae</taxon>
        <taxon>Sphingobium</taxon>
    </lineage>
</organism>
<accession>A0A9X1ITL4</accession>
<evidence type="ECO:0000256" key="6">
    <source>
        <dbReference type="SAM" id="Phobius"/>
    </source>
</evidence>
<dbReference type="InterPro" id="IPR023408">
    <property type="entry name" value="MscS_beta-dom_sf"/>
</dbReference>
<evidence type="ECO:0000313" key="8">
    <source>
        <dbReference type="EMBL" id="MBT2189329.1"/>
    </source>
</evidence>
<evidence type="ECO:0000259" key="7">
    <source>
        <dbReference type="Pfam" id="PF00924"/>
    </source>
</evidence>
<gene>
    <name evidence="8" type="ORF">KK488_20450</name>
</gene>
<evidence type="ECO:0000256" key="3">
    <source>
        <dbReference type="ARBA" id="ARBA00022989"/>
    </source>
</evidence>
<dbReference type="PANTHER" id="PTHR30566:SF25">
    <property type="entry name" value="INNER MEMBRANE PROTEIN"/>
    <property type="match status" value="1"/>
</dbReference>